<dbReference type="Pfam" id="PF00004">
    <property type="entry name" value="AAA"/>
    <property type="match status" value="1"/>
</dbReference>
<dbReference type="AlphaFoldDB" id="L8GHI2"/>
<evidence type="ECO:0000313" key="2">
    <source>
        <dbReference type="EMBL" id="ELR12203.1"/>
    </source>
</evidence>
<dbReference type="SUPFAM" id="SSF52540">
    <property type="entry name" value="P-loop containing nucleoside triphosphate hydrolases"/>
    <property type="match status" value="1"/>
</dbReference>
<dbReference type="GO" id="GO:0016887">
    <property type="term" value="F:ATP hydrolysis activity"/>
    <property type="evidence" value="ECO:0007669"/>
    <property type="project" value="InterPro"/>
</dbReference>
<evidence type="ECO:0000259" key="1">
    <source>
        <dbReference type="Pfam" id="PF00004"/>
    </source>
</evidence>
<dbReference type="KEGG" id="acan:ACA1_033510"/>
<evidence type="ECO:0000313" key="3">
    <source>
        <dbReference type="Proteomes" id="UP000011083"/>
    </source>
</evidence>
<keyword evidence="3" id="KW-1185">Reference proteome</keyword>
<protein>
    <submittedName>
        <fullName evidence="2">AAA family ATPase</fullName>
    </submittedName>
</protein>
<dbReference type="EMBL" id="KB008125">
    <property type="protein sequence ID" value="ELR12203.1"/>
    <property type="molecule type" value="Genomic_DNA"/>
</dbReference>
<dbReference type="VEuPathDB" id="AmoebaDB:ACA1_033510"/>
<dbReference type="GO" id="GO:0005524">
    <property type="term" value="F:ATP binding"/>
    <property type="evidence" value="ECO:0007669"/>
    <property type="project" value="InterPro"/>
</dbReference>
<dbReference type="InterPro" id="IPR003959">
    <property type="entry name" value="ATPase_AAA_core"/>
</dbReference>
<feature type="domain" description="ATPase AAA-type core" evidence="1">
    <location>
        <begin position="17"/>
        <end position="103"/>
    </location>
</feature>
<dbReference type="Gene3D" id="1.10.8.60">
    <property type="match status" value="1"/>
</dbReference>
<dbReference type="InterPro" id="IPR027417">
    <property type="entry name" value="P-loop_NTPase"/>
</dbReference>
<organism evidence="2 3">
    <name type="scientific">Acanthamoeba castellanii (strain ATCC 30010 / Neff)</name>
    <dbReference type="NCBI Taxonomy" id="1257118"/>
    <lineage>
        <taxon>Eukaryota</taxon>
        <taxon>Amoebozoa</taxon>
        <taxon>Discosea</taxon>
        <taxon>Longamoebia</taxon>
        <taxon>Centramoebida</taxon>
        <taxon>Acanthamoebidae</taxon>
        <taxon>Acanthamoeba</taxon>
    </lineage>
</organism>
<sequence>MVVLTALSLGYEIGRAIKYVGGSIKNVDALFKEAKKMDAILVFDQASVLFSSSLPSSQHTLNERNAVLYQINKFPGVVVLICDKIEDLDYSLFRRINFVLEFGLPEEETRERLWRRLIPDQVPLGDDVDLTLLAHRFHFTGGNIMNAIVRAAERASLRQGDGEEPRRIGMADLLLAAEEEARHLAKVALPFYKTLYM</sequence>
<dbReference type="OrthoDB" id="417274at2759"/>
<proteinExistence type="predicted"/>
<dbReference type="GeneID" id="14912702"/>
<dbReference type="Proteomes" id="UP000011083">
    <property type="component" value="Unassembled WGS sequence"/>
</dbReference>
<name>L8GHI2_ACACF</name>
<reference evidence="2 3" key="1">
    <citation type="journal article" date="2013" name="Genome Biol.">
        <title>Genome of Acanthamoeba castellanii highlights extensive lateral gene transfer and early evolution of tyrosine kinase signaling.</title>
        <authorList>
            <person name="Clarke M."/>
            <person name="Lohan A.J."/>
            <person name="Liu B."/>
            <person name="Lagkouvardos I."/>
            <person name="Roy S."/>
            <person name="Zafar N."/>
            <person name="Bertelli C."/>
            <person name="Schilde C."/>
            <person name="Kianianmomeni A."/>
            <person name="Burglin T.R."/>
            <person name="Frech C."/>
            <person name="Turcotte B."/>
            <person name="Kopec K.O."/>
            <person name="Synnott J.M."/>
            <person name="Choo C."/>
            <person name="Paponov I."/>
            <person name="Finkler A."/>
            <person name="Soon Heng Tan C."/>
            <person name="Hutchins A.P."/>
            <person name="Weinmeier T."/>
            <person name="Rattei T."/>
            <person name="Chu J.S."/>
            <person name="Gimenez G."/>
            <person name="Irimia M."/>
            <person name="Rigden D.J."/>
            <person name="Fitzpatrick D.A."/>
            <person name="Lorenzo-Morales J."/>
            <person name="Bateman A."/>
            <person name="Chiu C.H."/>
            <person name="Tang P."/>
            <person name="Hegemann P."/>
            <person name="Fromm H."/>
            <person name="Raoult D."/>
            <person name="Greub G."/>
            <person name="Miranda-Saavedra D."/>
            <person name="Chen N."/>
            <person name="Nash P."/>
            <person name="Ginger M.L."/>
            <person name="Horn M."/>
            <person name="Schaap P."/>
            <person name="Caler L."/>
            <person name="Loftus B."/>
        </authorList>
    </citation>
    <scope>NUCLEOTIDE SEQUENCE [LARGE SCALE GENOMIC DNA]</scope>
    <source>
        <strain evidence="2 3">Neff</strain>
    </source>
</reference>
<dbReference type="RefSeq" id="XP_004334216.1">
    <property type="nucleotide sequence ID" value="XM_004334168.1"/>
</dbReference>
<dbReference type="Gene3D" id="3.40.50.300">
    <property type="entry name" value="P-loop containing nucleotide triphosphate hydrolases"/>
    <property type="match status" value="1"/>
</dbReference>
<accession>L8GHI2</accession>
<gene>
    <name evidence="2" type="ORF">ACA1_033510</name>
</gene>